<dbReference type="Pfam" id="PF00817">
    <property type="entry name" value="IMS"/>
    <property type="match status" value="1"/>
</dbReference>
<feature type="compositionally biased region" description="Polar residues" evidence="16">
    <location>
        <begin position="514"/>
        <end position="524"/>
    </location>
</feature>
<keyword evidence="9 15" id="KW-0863">Zinc-finger</keyword>
<evidence type="ECO:0000259" key="17">
    <source>
        <dbReference type="PROSITE" id="PS50173"/>
    </source>
</evidence>
<dbReference type="GO" id="GO:0003684">
    <property type="term" value="F:damaged DNA binding"/>
    <property type="evidence" value="ECO:0007669"/>
    <property type="project" value="InterPro"/>
</dbReference>
<dbReference type="InterPro" id="IPR001126">
    <property type="entry name" value="UmuC"/>
</dbReference>
<dbReference type="InterPro" id="IPR017961">
    <property type="entry name" value="DNA_pol_Y-fam_little_finger"/>
</dbReference>
<evidence type="ECO:0000256" key="3">
    <source>
        <dbReference type="ARBA" id="ARBA00016178"/>
    </source>
</evidence>
<dbReference type="CDD" id="cd03586">
    <property type="entry name" value="PolY_Pol_IV_kappa"/>
    <property type="match status" value="1"/>
</dbReference>
<evidence type="ECO:0000256" key="12">
    <source>
        <dbReference type="ARBA" id="ARBA00022932"/>
    </source>
</evidence>
<feature type="region of interest" description="Disordered" evidence="16">
    <location>
        <begin position="502"/>
        <end position="524"/>
    </location>
</feature>
<dbReference type="InterPro" id="IPR022880">
    <property type="entry name" value="DNApol_IV"/>
</dbReference>
<accession>A0AA39HN92</accession>
<keyword evidence="7" id="KW-0479">Metal-binding</keyword>
<dbReference type="GO" id="GO:0008270">
    <property type="term" value="F:zinc ion binding"/>
    <property type="evidence" value="ECO:0007669"/>
    <property type="project" value="UniProtKB-KW"/>
</dbReference>
<evidence type="ECO:0000313" key="20">
    <source>
        <dbReference type="Proteomes" id="UP001175271"/>
    </source>
</evidence>
<dbReference type="AlphaFoldDB" id="A0AA39HN92"/>
<evidence type="ECO:0000256" key="10">
    <source>
        <dbReference type="ARBA" id="ARBA00022833"/>
    </source>
</evidence>
<dbReference type="InterPro" id="IPR036775">
    <property type="entry name" value="DNA_pol_Y-fam_lit_finger_sf"/>
</dbReference>
<evidence type="ECO:0000256" key="15">
    <source>
        <dbReference type="PROSITE-ProRule" id="PRU01256"/>
    </source>
</evidence>
<evidence type="ECO:0000256" key="1">
    <source>
        <dbReference type="ARBA" id="ARBA00010945"/>
    </source>
</evidence>
<dbReference type="PANTHER" id="PTHR11076">
    <property type="entry name" value="DNA REPAIR POLYMERASE UMUC / TRANSFERASE FAMILY MEMBER"/>
    <property type="match status" value="1"/>
</dbReference>
<dbReference type="InterPro" id="IPR050116">
    <property type="entry name" value="DNA_polymerase-Y"/>
</dbReference>
<dbReference type="InterPro" id="IPR024728">
    <property type="entry name" value="PolY_HhH_motif"/>
</dbReference>
<evidence type="ECO:0000256" key="6">
    <source>
        <dbReference type="ARBA" id="ARBA00022705"/>
    </source>
</evidence>
<dbReference type="InterPro" id="IPR043502">
    <property type="entry name" value="DNA/RNA_pol_sf"/>
</dbReference>
<dbReference type="Gene3D" id="1.10.150.810">
    <property type="match status" value="2"/>
</dbReference>
<dbReference type="SUPFAM" id="SSF100879">
    <property type="entry name" value="Lesion bypass DNA polymerase (Y-family), little finger domain"/>
    <property type="match status" value="1"/>
</dbReference>
<organism evidence="19 20">
    <name type="scientific">Steinernema hermaphroditum</name>
    <dbReference type="NCBI Taxonomy" id="289476"/>
    <lineage>
        <taxon>Eukaryota</taxon>
        <taxon>Metazoa</taxon>
        <taxon>Ecdysozoa</taxon>
        <taxon>Nematoda</taxon>
        <taxon>Chromadorea</taxon>
        <taxon>Rhabditida</taxon>
        <taxon>Tylenchina</taxon>
        <taxon>Panagrolaimomorpha</taxon>
        <taxon>Strongyloidoidea</taxon>
        <taxon>Steinernematidae</taxon>
        <taxon>Steinernema</taxon>
    </lineage>
</organism>
<evidence type="ECO:0000256" key="13">
    <source>
        <dbReference type="ARBA" id="ARBA00023204"/>
    </source>
</evidence>
<dbReference type="InterPro" id="IPR006642">
    <property type="entry name" value="Rad18_UBZ4"/>
</dbReference>
<dbReference type="FunFam" id="3.30.1490.100:FF:000004">
    <property type="entry name" value="DNA polymerase IV"/>
    <property type="match status" value="1"/>
</dbReference>
<dbReference type="FunFam" id="3.40.1170.60:FF:000012">
    <property type="entry name" value="Putative DNA-directed polymerase kappa"/>
    <property type="match status" value="1"/>
</dbReference>
<evidence type="ECO:0000256" key="9">
    <source>
        <dbReference type="ARBA" id="ARBA00022771"/>
    </source>
</evidence>
<dbReference type="GO" id="GO:0042276">
    <property type="term" value="P:error-prone translesion synthesis"/>
    <property type="evidence" value="ECO:0007669"/>
    <property type="project" value="TreeGrafter"/>
</dbReference>
<comment type="similarity">
    <text evidence="1">Belongs to the DNA polymerase type-Y family.</text>
</comment>
<feature type="domain" description="UmuC" evidence="17">
    <location>
        <begin position="85"/>
        <end position="321"/>
    </location>
</feature>
<dbReference type="EMBL" id="JAUCMV010000003">
    <property type="protein sequence ID" value="KAK0408435.1"/>
    <property type="molecule type" value="Genomic_DNA"/>
</dbReference>
<keyword evidence="10" id="KW-0862">Zinc</keyword>
<dbReference type="Gene3D" id="3.30.160.60">
    <property type="entry name" value="Classic Zinc Finger"/>
    <property type="match status" value="1"/>
</dbReference>
<sequence>MLPFNDNKAGMTGLDKANIQKIISENTSANYEQHSRKQKERIDRRVEQNRKMLAGFTEPELTQAELEMDQYVEILELDRNLQRTAIHVDMDAFYAAVEMRDAPELRVVPMAVGGSDMLCTSNYIARKYGVRAAMPGFIAKKLCPQLKIVPTNFKKYTYVSGIVQGIFREYDPNLRMASLDEAYMDITDYLETRTQPATVKRVRYKGDCICRLPLIQDGDTIDEGTCTLTESKCKKCGKLRVSVEDEITFGTSAEDVVNEMRFRVEQATGLTCSAGIAVNWMLAKIGSDMNKPNGQYTVSRERGGIIDFMRNLPIRKVSGIGGVTEAILKGMGVEKCGDLYEKRGAIRLLFSELSWDWFMRVALGISNASNGKSEKESYRKSISVERTFQPQENIASLLQIIEGLCDELINSLSSHGIEGGRSATLKIKFASFDSITRCVSVDFLISTAEQFYPIIESTLKKECDGKVQVRLLGVRLSKLEFTDSKNANQSSKQRSMAEYLKAKKEPVDDEQDEPTPSTSSSSVGQCPICAKPLPVENSIAVNRHIDECLNRSALEEMPKNERKRKSSSDTKTVQSKKRGTILSYFGKPPEADGDIEIL</sequence>
<dbReference type="PANTHER" id="PTHR11076:SF33">
    <property type="entry name" value="DNA POLYMERASE KAPPA"/>
    <property type="match status" value="1"/>
</dbReference>
<evidence type="ECO:0000256" key="14">
    <source>
        <dbReference type="ARBA" id="ARBA00049244"/>
    </source>
</evidence>
<dbReference type="PROSITE" id="PS51908">
    <property type="entry name" value="ZF_UBZ4"/>
    <property type="match status" value="1"/>
</dbReference>
<keyword evidence="5" id="KW-0548">Nucleotidyltransferase</keyword>
<keyword evidence="13 15" id="KW-0234">DNA repair</keyword>
<protein>
    <recommendedName>
        <fullName evidence="3">DNA polymerase kappa</fullName>
        <ecNumber evidence="2">2.7.7.7</ecNumber>
    </recommendedName>
</protein>
<feature type="domain" description="UBZ4-type" evidence="18">
    <location>
        <begin position="523"/>
        <end position="553"/>
    </location>
</feature>
<dbReference type="Gene3D" id="3.30.1490.100">
    <property type="entry name" value="DNA polymerase, Y-family, little finger domain"/>
    <property type="match status" value="1"/>
</dbReference>
<keyword evidence="20" id="KW-1185">Reference proteome</keyword>
<evidence type="ECO:0000256" key="8">
    <source>
        <dbReference type="ARBA" id="ARBA00022763"/>
    </source>
</evidence>
<evidence type="ECO:0000313" key="19">
    <source>
        <dbReference type="EMBL" id="KAK0408435.1"/>
    </source>
</evidence>
<dbReference type="GO" id="GO:0005634">
    <property type="term" value="C:nucleus"/>
    <property type="evidence" value="ECO:0007669"/>
    <property type="project" value="TreeGrafter"/>
</dbReference>
<comment type="catalytic activity">
    <reaction evidence="14">
        <text>DNA(n) + a 2'-deoxyribonucleoside 5'-triphosphate = DNA(n+1) + diphosphate</text>
        <dbReference type="Rhea" id="RHEA:22508"/>
        <dbReference type="Rhea" id="RHEA-COMP:17339"/>
        <dbReference type="Rhea" id="RHEA-COMP:17340"/>
        <dbReference type="ChEBI" id="CHEBI:33019"/>
        <dbReference type="ChEBI" id="CHEBI:61560"/>
        <dbReference type="ChEBI" id="CHEBI:173112"/>
        <dbReference type="EC" id="2.7.7.7"/>
    </reaction>
</comment>
<evidence type="ECO:0000256" key="5">
    <source>
        <dbReference type="ARBA" id="ARBA00022695"/>
    </source>
</evidence>
<dbReference type="Proteomes" id="UP001175271">
    <property type="component" value="Unassembled WGS sequence"/>
</dbReference>
<keyword evidence="8 15" id="KW-0227">DNA damage</keyword>
<name>A0AA39HN92_9BILA</name>
<dbReference type="FunFam" id="1.10.150.810:FF:000001">
    <property type="entry name" value="DNA polymerase kappa"/>
    <property type="match status" value="1"/>
</dbReference>
<dbReference type="Pfam" id="PF11799">
    <property type="entry name" value="IMS_C"/>
    <property type="match status" value="1"/>
</dbReference>
<evidence type="ECO:0000256" key="4">
    <source>
        <dbReference type="ARBA" id="ARBA00022679"/>
    </source>
</evidence>
<comment type="caution">
    <text evidence="19">The sequence shown here is derived from an EMBL/GenBank/DDBJ whole genome shotgun (WGS) entry which is preliminary data.</text>
</comment>
<evidence type="ECO:0000256" key="11">
    <source>
        <dbReference type="ARBA" id="ARBA00022842"/>
    </source>
</evidence>
<dbReference type="GO" id="GO:0006260">
    <property type="term" value="P:DNA replication"/>
    <property type="evidence" value="ECO:0007669"/>
    <property type="project" value="UniProtKB-KW"/>
</dbReference>
<keyword evidence="11" id="KW-0460">Magnesium</keyword>
<keyword evidence="4" id="KW-0808">Transferase</keyword>
<evidence type="ECO:0000256" key="2">
    <source>
        <dbReference type="ARBA" id="ARBA00012417"/>
    </source>
</evidence>
<dbReference type="GO" id="GO:0006281">
    <property type="term" value="P:DNA repair"/>
    <property type="evidence" value="ECO:0007669"/>
    <property type="project" value="UniProtKB-KW"/>
</dbReference>
<dbReference type="GO" id="GO:0003887">
    <property type="term" value="F:DNA-directed DNA polymerase activity"/>
    <property type="evidence" value="ECO:0007669"/>
    <property type="project" value="UniProtKB-KW"/>
</dbReference>
<dbReference type="InterPro" id="IPR043128">
    <property type="entry name" value="Rev_trsase/Diguanyl_cyclase"/>
</dbReference>
<dbReference type="SUPFAM" id="SSF56672">
    <property type="entry name" value="DNA/RNA polymerases"/>
    <property type="match status" value="1"/>
</dbReference>
<keyword evidence="12" id="KW-0239">DNA-directed DNA polymerase</keyword>
<dbReference type="PROSITE" id="PS50173">
    <property type="entry name" value="UMUC"/>
    <property type="match status" value="1"/>
</dbReference>
<dbReference type="Pfam" id="PF11798">
    <property type="entry name" value="IMS_HHH"/>
    <property type="match status" value="1"/>
</dbReference>
<evidence type="ECO:0000256" key="16">
    <source>
        <dbReference type="SAM" id="MobiDB-lite"/>
    </source>
</evidence>
<evidence type="ECO:0000259" key="18">
    <source>
        <dbReference type="PROSITE" id="PS51908"/>
    </source>
</evidence>
<dbReference type="Gene3D" id="3.30.70.270">
    <property type="match status" value="1"/>
</dbReference>
<dbReference type="EC" id="2.7.7.7" evidence="2"/>
<reference evidence="19" key="1">
    <citation type="submission" date="2023-06" db="EMBL/GenBank/DDBJ databases">
        <title>Genomic analysis of the entomopathogenic nematode Steinernema hermaphroditum.</title>
        <authorList>
            <person name="Schwarz E.M."/>
            <person name="Heppert J.K."/>
            <person name="Baniya A."/>
            <person name="Schwartz H.T."/>
            <person name="Tan C.-H."/>
            <person name="Antoshechkin I."/>
            <person name="Sternberg P.W."/>
            <person name="Goodrich-Blair H."/>
            <person name="Dillman A.R."/>
        </authorList>
    </citation>
    <scope>NUCLEOTIDE SEQUENCE</scope>
    <source>
        <strain evidence="19">PS9179</strain>
        <tissue evidence="19">Whole animal</tissue>
    </source>
</reference>
<dbReference type="Gene3D" id="3.40.1170.60">
    <property type="match status" value="1"/>
</dbReference>
<feature type="region of interest" description="Disordered" evidence="16">
    <location>
        <begin position="553"/>
        <end position="598"/>
    </location>
</feature>
<keyword evidence="6" id="KW-0235">DNA replication</keyword>
<proteinExistence type="inferred from homology"/>
<gene>
    <name evidence="19" type="ORF">QR680_003955</name>
</gene>
<evidence type="ECO:0000256" key="7">
    <source>
        <dbReference type="ARBA" id="ARBA00022723"/>
    </source>
</evidence>